<name>A0A0F9HK67_9ZZZZ</name>
<reference evidence="2" key="1">
    <citation type="journal article" date="2015" name="Nature">
        <title>Complex archaea that bridge the gap between prokaryotes and eukaryotes.</title>
        <authorList>
            <person name="Spang A."/>
            <person name="Saw J.H."/>
            <person name="Jorgensen S.L."/>
            <person name="Zaremba-Niedzwiedzka K."/>
            <person name="Martijn J."/>
            <person name="Lind A.E."/>
            <person name="van Eijk R."/>
            <person name="Schleper C."/>
            <person name="Guy L."/>
            <person name="Ettema T.J."/>
        </authorList>
    </citation>
    <scope>NUCLEOTIDE SEQUENCE</scope>
</reference>
<evidence type="ECO:0000313" key="2">
    <source>
        <dbReference type="EMBL" id="KKM15741.1"/>
    </source>
</evidence>
<sequence>AEVVQLRKDLESVYPELAWLRGNFEALQSGLPQMGQMGEHIGVFWDQQGTRTMNAVYGEASKLYYGGKDLNQPQKDQLHSMYLGFVKQGQNTLRYEANDPTLQPDFFKYVESGIVGPARRVVTKRAASTKTPAVPQGGGSSAAQTSEEPTRPKNSKELGQAMLEHVKAQAAAKAGTAE</sequence>
<proteinExistence type="predicted"/>
<comment type="caution">
    <text evidence="2">The sequence shown here is derived from an EMBL/GenBank/DDBJ whole genome shotgun (WGS) entry which is preliminary data.</text>
</comment>
<evidence type="ECO:0000256" key="1">
    <source>
        <dbReference type="SAM" id="MobiDB-lite"/>
    </source>
</evidence>
<feature type="non-terminal residue" evidence="2">
    <location>
        <position position="1"/>
    </location>
</feature>
<protein>
    <submittedName>
        <fullName evidence="2">Uncharacterized protein</fullName>
    </submittedName>
</protein>
<accession>A0A0F9HK67</accession>
<feature type="compositionally biased region" description="Low complexity" evidence="1">
    <location>
        <begin position="168"/>
        <end position="178"/>
    </location>
</feature>
<feature type="region of interest" description="Disordered" evidence="1">
    <location>
        <begin position="126"/>
        <end position="178"/>
    </location>
</feature>
<dbReference type="AlphaFoldDB" id="A0A0F9HK67"/>
<organism evidence="2">
    <name type="scientific">marine sediment metagenome</name>
    <dbReference type="NCBI Taxonomy" id="412755"/>
    <lineage>
        <taxon>unclassified sequences</taxon>
        <taxon>metagenomes</taxon>
        <taxon>ecological metagenomes</taxon>
    </lineage>
</organism>
<gene>
    <name evidence="2" type="ORF">LCGC14_1693000</name>
</gene>
<dbReference type="EMBL" id="LAZR01014832">
    <property type="protein sequence ID" value="KKM15741.1"/>
    <property type="molecule type" value="Genomic_DNA"/>
</dbReference>